<protein>
    <recommendedName>
        <fullName evidence="1">FAD dependent oxidoreductase domain-containing protein</fullName>
    </recommendedName>
</protein>
<accession>A0ABY8U5W8</accession>
<dbReference type="SUPFAM" id="SSF51905">
    <property type="entry name" value="FAD/NAD(P)-binding domain"/>
    <property type="match status" value="1"/>
</dbReference>
<proteinExistence type="predicted"/>
<dbReference type="Pfam" id="PF01266">
    <property type="entry name" value="DAO"/>
    <property type="match status" value="1"/>
</dbReference>
<dbReference type="EMBL" id="CP126215">
    <property type="protein sequence ID" value="WIA16858.1"/>
    <property type="molecule type" value="Genomic_DNA"/>
</dbReference>
<name>A0ABY8U5W8_TETOB</name>
<evidence type="ECO:0000313" key="2">
    <source>
        <dbReference type="EMBL" id="WIA16858.1"/>
    </source>
</evidence>
<feature type="domain" description="FAD dependent oxidoreductase" evidence="1">
    <location>
        <begin position="39"/>
        <end position="72"/>
    </location>
</feature>
<reference evidence="2 3" key="1">
    <citation type="submission" date="2023-05" db="EMBL/GenBank/DDBJ databases">
        <title>A 100% complete, gapless, phased diploid assembly of the Scenedesmus obliquus UTEX 3031 genome.</title>
        <authorList>
            <person name="Biondi T.C."/>
            <person name="Hanschen E.R."/>
            <person name="Kwon T."/>
            <person name="Eng W."/>
            <person name="Kruse C.P.S."/>
            <person name="Koehler S.I."/>
            <person name="Kunde Y."/>
            <person name="Gleasner C.D."/>
            <person name="You Mak K.T."/>
            <person name="Polle J."/>
            <person name="Hovde B.T."/>
            <person name="Starkenburg S.R."/>
        </authorList>
    </citation>
    <scope>NUCLEOTIDE SEQUENCE [LARGE SCALE GENOMIC DNA]</scope>
    <source>
        <strain evidence="2 3">DOE0152z</strain>
    </source>
</reference>
<keyword evidence="3" id="KW-1185">Reference proteome</keyword>
<evidence type="ECO:0000259" key="1">
    <source>
        <dbReference type="Pfam" id="PF01266"/>
    </source>
</evidence>
<evidence type="ECO:0000313" key="3">
    <source>
        <dbReference type="Proteomes" id="UP001244341"/>
    </source>
</evidence>
<sequence>MYHRNGTDRSFVFLWASSSSSEGFDSAPKSSPLPASAQVLVVGGGAAGLTAAYFAAQAGAKVTVLERTREAGKKICMHTFKHT</sequence>
<organism evidence="2 3">
    <name type="scientific">Tetradesmus obliquus</name>
    <name type="common">Green alga</name>
    <name type="synonym">Acutodesmus obliquus</name>
    <dbReference type="NCBI Taxonomy" id="3088"/>
    <lineage>
        <taxon>Eukaryota</taxon>
        <taxon>Viridiplantae</taxon>
        <taxon>Chlorophyta</taxon>
        <taxon>core chlorophytes</taxon>
        <taxon>Chlorophyceae</taxon>
        <taxon>CS clade</taxon>
        <taxon>Sphaeropleales</taxon>
        <taxon>Scenedesmaceae</taxon>
        <taxon>Tetradesmus</taxon>
    </lineage>
</organism>
<dbReference type="Gene3D" id="3.50.50.60">
    <property type="entry name" value="FAD/NAD(P)-binding domain"/>
    <property type="match status" value="1"/>
</dbReference>
<dbReference type="InterPro" id="IPR006076">
    <property type="entry name" value="FAD-dep_OxRdtase"/>
</dbReference>
<gene>
    <name evidence="2" type="ORF">OEZ85_013790</name>
</gene>
<dbReference type="InterPro" id="IPR036188">
    <property type="entry name" value="FAD/NAD-bd_sf"/>
</dbReference>
<dbReference type="Proteomes" id="UP001244341">
    <property type="component" value="Chromosome 8b"/>
</dbReference>